<dbReference type="PANTHER" id="PTHR34145">
    <property type="entry name" value="OS02G0105600 PROTEIN"/>
    <property type="match status" value="1"/>
</dbReference>
<feature type="compositionally biased region" description="Basic residues" evidence="1">
    <location>
        <begin position="1"/>
        <end position="12"/>
    </location>
</feature>
<evidence type="ECO:0000259" key="2">
    <source>
        <dbReference type="Pfam" id="PF23622"/>
    </source>
</evidence>
<evidence type="ECO:0000313" key="4">
    <source>
        <dbReference type="Proteomes" id="UP001187192"/>
    </source>
</evidence>
<protein>
    <recommendedName>
        <fullName evidence="2">At1g61320/AtMIF1 LRR domain-containing protein</fullName>
    </recommendedName>
</protein>
<name>A0AA87YXA0_FICCA</name>
<dbReference type="Pfam" id="PF23622">
    <property type="entry name" value="LRR_At1g61320_AtMIF1"/>
    <property type="match status" value="1"/>
</dbReference>
<proteinExistence type="predicted"/>
<dbReference type="InterPro" id="IPR032675">
    <property type="entry name" value="LRR_dom_sf"/>
</dbReference>
<evidence type="ECO:0000313" key="3">
    <source>
        <dbReference type="EMBL" id="GMN20630.1"/>
    </source>
</evidence>
<dbReference type="AlphaFoldDB" id="A0AA87YXA0"/>
<evidence type="ECO:0000256" key="1">
    <source>
        <dbReference type="SAM" id="MobiDB-lite"/>
    </source>
</evidence>
<comment type="caution">
    <text evidence="3">The sequence shown here is derived from an EMBL/GenBank/DDBJ whole genome shotgun (WGS) entry which is preliminary data.</text>
</comment>
<keyword evidence="4" id="KW-1185">Reference proteome</keyword>
<sequence>MDAERPRRRRRRGRDEEEDGGYQGPDRISRHLTRFRHLGDPQCRQEFLFSMSRLILSEDLDRALIKKIRVFAIHPHDAGLDLLTNLFIDLSISKSKLLELDITIDDENSYNYEECSKISFSLPNKVFETGTNLTALFLKFCSVGTCENVKFPCLKTMSLTFVLIPDEMLTNLITNSPNLEDLSLVYCFNVVVLRISNSNLRRLTVGTRGNLTLLEMEAPRFEMFDYHGIFPAHHSDIDEHAVQTSQIVEFSTPNRFGLESLNTLTMANVRVDDATLRKMLSAFKFFETAKLHCCTLGVVPFIVNPRLETLEIEDSMQERILLHSETLQTLAMTNHAVDYVFHSLAGMQFNSLKALELIGNIYFESGIFNLTDVPCLETVVVSSCFLLRDFRLSSHSVNSLTMQSCFSLEEAAINSPNLRSFTYASTVCNLSVLIIPDDASINLCLIKHPDYDNVMEAYYEMML</sequence>
<dbReference type="Proteomes" id="UP001187192">
    <property type="component" value="Unassembled WGS sequence"/>
</dbReference>
<dbReference type="PANTHER" id="PTHR34145:SF28">
    <property type="entry name" value="F-BOX DOMAIN-CONTAINING PROTEIN"/>
    <property type="match status" value="1"/>
</dbReference>
<dbReference type="InterPro" id="IPR053772">
    <property type="entry name" value="At1g61320/At1g61330-like"/>
</dbReference>
<dbReference type="Gene3D" id="3.80.10.10">
    <property type="entry name" value="Ribonuclease Inhibitor"/>
    <property type="match status" value="2"/>
</dbReference>
<dbReference type="InterPro" id="IPR055357">
    <property type="entry name" value="LRR_At1g61320_AtMIF1"/>
</dbReference>
<gene>
    <name evidence="3" type="ORF">TIFTF001_043133</name>
</gene>
<feature type="region of interest" description="Disordered" evidence="1">
    <location>
        <begin position="1"/>
        <end position="27"/>
    </location>
</feature>
<accession>A0AA87YXA0</accession>
<reference evidence="3" key="1">
    <citation type="submission" date="2023-07" db="EMBL/GenBank/DDBJ databases">
        <title>draft genome sequence of fig (Ficus carica).</title>
        <authorList>
            <person name="Takahashi T."/>
            <person name="Nishimura K."/>
        </authorList>
    </citation>
    <scope>NUCLEOTIDE SEQUENCE</scope>
</reference>
<dbReference type="EMBL" id="BTGU01002651">
    <property type="protein sequence ID" value="GMN20630.1"/>
    <property type="molecule type" value="Genomic_DNA"/>
</dbReference>
<dbReference type="SUPFAM" id="SSF52058">
    <property type="entry name" value="L domain-like"/>
    <property type="match status" value="1"/>
</dbReference>
<organism evidence="3 4">
    <name type="scientific">Ficus carica</name>
    <name type="common">Common fig</name>
    <dbReference type="NCBI Taxonomy" id="3494"/>
    <lineage>
        <taxon>Eukaryota</taxon>
        <taxon>Viridiplantae</taxon>
        <taxon>Streptophyta</taxon>
        <taxon>Embryophyta</taxon>
        <taxon>Tracheophyta</taxon>
        <taxon>Spermatophyta</taxon>
        <taxon>Magnoliopsida</taxon>
        <taxon>eudicotyledons</taxon>
        <taxon>Gunneridae</taxon>
        <taxon>Pentapetalae</taxon>
        <taxon>rosids</taxon>
        <taxon>fabids</taxon>
        <taxon>Rosales</taxon>
        <taxon>Moraceae</taxon>
        <taxon>Ficeae</taxon>
        <taxon>Ficus</taxon>
    </lineage>
</organism>
<feature type="domain" description="At1g61320/AtMIF1 LRR" evidence="2">
    <location>
        <begin position="119"/>
        <end position="235"/>
    </location>
</feature>